<organism evidence="1 2">
    <name type="scientific">Anabaena azotica FACHB-119</name>
    <dbReference type="NCBI Taxonomy" id="947527"/>
    <lineage>
        <taxon>Bacteria</taxon>
        <taxon>Bacillati</taxon>
        <taxon>Cyanobacteriota</taxon>
        <taxon>Cyanophyceae</taxon>
        <taxon>Nostocales</taxon>
        <taxon>Nostocaceae</taxon>
        <taxon>Anabaena</taxon>
        <taxon>Anabaena azotica</taxon>
    </lineage>
</organism>
<reference evidence="1 2" key="1">
    <citation type="journal article" date="2020" name="ISME J.">
        <title>Comparative genomics reveals insights into cyanobacterial evolution and habitat adaptation.</title>
        <authorList>
            <person name="Chen M.Y."/>
            <person name="Teng W.K."/>
            <person name="Zhao L."/>
            <person name="Hu C.X."/>
            <person name="Zhou Y.K."/>
            <person name="Han B.P."/>
            <person name="Song L.R."/>
            <person name="Shu W.S."/>
        </authorList>
    </citation>
    <scope>NUCLEOTIDE SEQUENCE [LARGE SCALE GENOMIC DNA]</scope>
    <source>
        <strain evidence="1 2">FACHB-119</strain>
    </source>
</reference>
<dbReference type="EMBL" id="JACJSG010000058">
    <property type="protein sequence ID" value="MBD2504728.1"/>
    <property type="molecule type" value="Genomic_DNA"/>
</dbReference>
<comment type="caution">
    <text evidence="1">The sequence shown here is derived from an EMBL/GenBank/DDBJ whole genome shotgun (WGS) entry which is preliminary data.</text>
</comment>
<name>A0ABR8DG65_9NOST</name>
<evidence type="ECO:0000313" key="1">
    <source>
        <dbReference type="EMBL" id="MBD2504728.1"/>
    </source>
</evidence>
<evidence type="ECO:0000313" key="2">
    <source>
        <dbReference type="Proteomes" id="UP000661112"/>
    </source>
</evidence>
<accession>A0ABR8DG65</accession>
<gene>
    <name evidence="1" type="ORF">H6G83_29680</name>
</gene>
<keyword evidence="2" id="KW-1185">Reference proteome</keyword>
<protein>
    <submittedName>
        <fullName evidence="1">Uncharacterized protein</fullName>
    </submittedName>
</protein>
<sequence length="158" mass="17369">MSAHTLQRQIAPGELQTKPTVAAITPIAQQTGNIQRQQIPLQPGPWNPPKNQPIPFYIGNEAHSGIAAQYLANHSGDVVFTNFITISTILNTFRRMGLNPQISALAQSDLNLKPDILNASRRHLYEIKPESSQNLALSEAQIYARIFASAGITYHKSS</sequence>
<dbReference type="Proteomes" id="UP000661112">
    <property type="component" value="Unassembled WGS sequence"/>
</dbReference>
<proteinExistence type="predicted"/>
<dbReference type="RefSeq" id="WP_190478810.1">
    <property type="nucleotide sequence ID" value="NZ_JACJSG010000058.1"/>
</dbReference>